<evidence type="ECO:0000313" key="1">
    <source>
        <dbReference type="EMBL" id="KAJ6440410.1"/>
    </source>
</evidence>
<gene>
    <name evidence="1" type="ORF">O9K51_06200</name>
</gene>
<reference evidence="1" key="1">
    <citation type="submission" date="2023-01" db="EMBL/GenBank/DDBJ databases">
        <title>The growth and conidiation of Purpureocillium lavendulum are regulated by nitrogen source and histone H3K14 acetylation.</title>
        <authorList>
            <person name="Tang P."/>
            <person name="Han J."/>
            <person name="Zhang C."/>
            <person name="Tang P."/>
            <person name="Qi F."/>
            <person name="Zhang K."/>
            <person name="Liang L."/>
        </authorList>
    </citation>
    <scope>NUCLEOTIDE SEQUENCE</scope>
    <source>
        <strain evidence="1">YMF1.00683</strain>
    </source>
</reference>
<protein>
    <submittedName>
        <fullName evidence="1">Uncharacterized protein</fullName>
    </submittedName>
</protein>
<dbReference type="AlphaFoldDB" id="A0AB34FML0"/>
<dbReference type="EMBL" id="JAQHRD010000005">
    <property type="protein sequence ID" value="KAJ6440410.1"/>
    <property type="molecule type" value="Genomic_DNA"/>
</dbReference>
<evidence type="ECO:0000313" key="2">
    <source>
        <dbReference type="Proteomes" id="UP001163105"/>
    </source>
</evidence>
<dbReference type="Proteomes" id="UP001163105">
    <property type="component" value="Unassembled WGS sequence"/>
</dbReference>
<organism evidence="1 2">
    <name type="scientific">Purpureocillium lavendulum</name>
    <dbReference type="NCBI Taxonomy" id="1247861"/>
    <lineage>
        <taxon>Eukaryota</taxon>
        <taxon>Fungi</taxon>
        <taxon>Dikarya</taxon>
        <taxon>Ascomycota</taxon>
        <taxon>Pezizomycotina</taxon>
        <taxon>Sordariomycetes</taxon>
        <taxon>Hypocreomycetidae</taxon>
        <taxon>Hypocreales</taxon>
        <taxon>Ophiocordycipitaceae</taxon>
        <taxon>Purpureocillium</taxon>
    </lineage>
</organism>
<keyword evidence="2" id="KW-1185">Reference proteome</keyword>
<comment type="caution">
    <text evidence="1">The sequence shown here is derived from an EMBL/GenBank/DDBJ whole genome shotgun (WGS) entry which is preliminary data.</text>
</comment>
<name>A0AB34FML0_9HYPO</name>
<accession>A0AB34FML0</accession>
<proteinExistence type="predicted"/>
<sequence>MEIIRRYLTTLQCNKVFDEKRDACGVTLVWAGFEGDEDWAQRCAHLLGKFMRREGYDGPPQPEAGGRAAPMAFE</sequence>